<feature type="region of interest" description="Disordered" evidence="1">
    <location>
        <begin position="65"/>
        <end position="85"/>
    </location>
</feature>
<feature type="region of interest" description="Disordered" evidence="1">
    <location>
        <begin position="1"/>
        <end position="34"/>
    </location>
</feature>
<evidence type="ECO:0000259" key="2">
    <source>
        <dbReference type="Pfam" id="PF18803"/>
    </source>
</evidence>
<dbReference type="Pfam" id="PF18803">
    <property type="entry name" value="CxC2"/>
    <property type="match status" value="1"/>
</dbReference>
<dbReference type="Proteomes" id="UP001222325">
    <property type="component" value="Unassembled WGS sequence"/>
</dbReference>
<dbReference type="InterPro" id="IPR040521">
    <property type="entry name" value="KDZ"/>
</dbReference>
<dbReference type="CDD" id="cd19757">
    <property type="entry name" value="Bbox1"/>
    <property type="match status" value="1"/>
</dbReference>
<dbReference type="AlphaFoldDB" id="A0AAD6U751"/>
<dbReference type="InterPro" id="IPR041457">
    <property type="entry name" value="CxC2_KDZ-assoc"/>
</dbReference>
<protein>
    <recommendedName>
        <fullName evidence="2">CxC2-like cysteine cluster KDZ transposase-associated domain-containing protein</fullName>
    </recommendedName>
</protein>
<sequence>MSKRPREVHFAPRTSPAPDTEEPTSDADAETGTSFIEDLGAAGRARIRIGRGKKHEALRPGARLRAAVDPATASGSTSQKTRITAAGSVKQKRTVVEVAAAADAPAILRPDVPRAREPVYDLLDNTEDGGMDGDFDWGRDLRQSDNPLRQWSQDHLQDYLAEFLRWEGRGDHGPLCAICSAQTGEYRCSHCLNGGELLCAECVVDAHRRLPFHQIQHWTGAMYERITLKDMGLRIQLGHWHSPDRRCPVPTPAFADDFVVIDIHGIHEVGLDYCGCGASGLPTVQLLRARLFPATTTNPRTAATFAVMRHFHLLSFESKCSLYEFYQSLSRQTDNMRYKETKPKKFSGHRETYRERQKKMRDRYDEFSRMVREWRHIQMLKRAGCALNPEGIASTAEGACALLCPACPHPGINLPADFRDAPEERQFLYALFLAIDANFRLKRKDVSTEEKDPGLGKGWAFFCEVTKYMTHVKKFWKETQERSHCVAHDAVDKPDRDARGTASSGIGAVDCARHNMKRPCAVGDLQLGERYINMDYILFRSVAGTELIRFFISYDIVCQWHINIWNRMLKYVNEELTLDGRGKFVTFLIPKFHLPAHIEACNLKFSFNLTRDVGQTDGEAPERGWADANPLAGSTKEMGPGSRRDTLDDHFNDWNHKKIIALGYVMRKKIENAVPEMVETKAALGDMEESLTQEAVVEWNKMAAAWEQDGDKPNPFETLRKDDHLAKVRRDLAAEAAEREEAGGGEEADVRGDMHITEFLGMGLQLEDQQRTIAFDVAATGLHPTENQRRAMTERCSKLRRKIFAWIEVQDKFYPQLARLRELEDDARVRAASAQPVPGIKVSDISLWLPSSVAATPGPDARTIPIREDVYNHEYRLRVAQANEALHELRRLLLVCTHCYKLKDKQKRGVRANMRSGSKIDALNNHIKRAAAQYRAGRCALVSLGKVLGRSEWERSLLDLKEDDIRGLPRATFGDPERQKGKKKKQRSRSKRARRMAKPAREISWIWISRGQGYEPGDSQAMDEAVRIEWAKARARACRWREEVDLLEEEMRRILAFLSWRAGWWRSQVGRKGLLEGPQLQGETAYALRQAALQVELRARFLREWIDIPELIRRGRAGELVVERDVDPGEREREEGEGEIDGSETGSSSGEEEEAIPSLPVRELRPSYVDEVLVM</sequence>
<evidence type="ECO:0000313" key="4">
    <source>
        <dbReference type="Proteomes" id="UP001222325"/>
    </source>
</evidence>
<comment type="caution">
    <text evidence="3">The sequence shown here is derived from an EMBL/GenBank/DDBJ whole genome shotgun (WGS) entry which is preliminary data.</text>
</comment>
<feature type="region of interest" description="Disordered" evidence="1">
    <location>
        <begin position="969"/>
        <end position="997"/>
    </location>
</feature>
<feature type="compositionally biased region" description="Basic residues" evidence="1">
    <location>
        <begin position="980"/>
        <end position="997"/>
    </location>
</feature>
<name>A0AAD6U751_9AGAR</name>
<feature type="compositionally biased region" description="Basic and acidic residues" evidence="1">
    <location>
        <begin position="1"/>
        <end position="10"/>
    </location>
</feature>
<dbReference type="PANTHER" id="PTHR33096">
    <property type="entry name" value="CXC2 DOMAIN-CONTAINING PROTEIN"/>
    <property type="match status" value="1"/>
</dbReference>
<feature type="compositionally biased region" description="Acidic residues" evidence="1">
    <location>
        <begin position="19"/>
        <end position="29"/>
    </location>
</feature>
<feature type="domain" description="CxC2-like cysteine cluster KDZ transposase-associated" evidence="2">
    <location>
        <begin position="228"/>
        <end position="336"/>
    </location>
</feature>
<dbReference type="PANTHER" id="PTHR33096:SF1">
    <property type="entry name" value="CXC1-LIKE CYSTEINE CLUSTER ASSOCIATED WITH KDZ TRANSPOSASES DOMAIN-CONTAINING PROTEIN"/>
    <property type="match status" value="1"/>
</dbReference>
<proteinExistence type="predicted"/>
<feature type="region of interest" description="Disordered" evidence="1">
    <location>
        <begin position="618"/>
        <end position="647"/>
    </location>
</feature>
<dbReference type="EMBL" id="JARJCN010000016">
    <property type="protein sequence ID" value="KAJ7093352.1"/>
    <property type="molecule type" value="Genomic_DNA"/>
</dbReference>
<reference evidence="3" key="1">
    <citation type="submission" date="2023-03" db="EMBL/GenBank/DDBJ databases">
        <title>Massive genome expansion in bonnet fungi (Mycena s.s.) driven by repeated elements and novel gene families across ecological guilds.</title>
        <authorList>
            <consortium name="Lawrence Berkeley National Laboratory"/>
            <person name="Harder C.B."/>
            <person name="Miyauchi S."/>
            <person name="Viragh M."/>
            <person name="Kuo A."/>
            <person name="Thoen E."/>
            <person name="Andreopoulos B."/>
            <person name="Lu D."/>
            <person name="Skrede I."/>
            <person name="Drula E."/>
            <person name="Henrissat B."/>
            <person name="Morin E."/>
            <person name="Kohler A."/>
            <person name="Barry K."/>
            <person name="LaButti K."/>
            <person name="Morin E."/>
            <person name="Salamov A."/>
            <person name="Lipzen A."/>
            <person name="Mereny Z."/>
            <person name="Hegedus B."/>
            <person name="Baldrian P."/>
            <person name="Stursova M."/>
            <person name="Weitz H."/>
            <person name="Taylor A."/>
            <person name="Grigoriev I.V."/>
            <person name="Nagy L.G."/>
            <person name="Martin F."/>
            <person name="Kauserud H."/>
        </authorList>
    </citation>
    <scope>NUCLEOTIDE SEQUENCE</scope>
    <source>
        <strain evidence="3">CBHHK173m</strain>
    </source>
</reference>
<evidence type="ECO:0000313" key="3">
    <source>
        <dbReference type="EMBL" id="KAJ7093352.1"/>
    </source>
</evidence>
<evidence type="ECO:0000256" key="1">
    <source>
        <dbReference type="SAM" id="MobiDB-lite"/>
    </source>
</evidence>
<dbReference type="Pfam" id="PF18758">
    <property type="entry name" value="KDZ"/>
    <property type="match status" value="1"/>
</dbReference>
<feature type="region of interest" description="Disordered" evidence="1">
    <location>
        <begin position="1124"/>
        <end position="1162"/>
    </location>
</feature>
<feature type="compositionally biased region" description="Basic and acidic residues" evidence="1">
    <location>
        <begin position="1124"/>
        <end position="1134"/>
    </location>
</feature>
<gene>
    <name evidence="3" type="ORF">B0H15DRAFT_947488</name>
</gene>
<accession>A0AAD6U751</accession>
<feature type="compositionally biased region" description="Polar residues" evidence="1">
    <location>
        <begin position="73"/>
        <end position="82"/>
    </location>
</feature>
<organism evidence="3 4">
    <name type="scientific">Mycena belliarum</name>
    <dbReference type="NCBI Taxonomy" id="1033014"/>
    <lineage>
        <taxon>Eukaryota</taxon>
        <taxon>Fungi</taxon>
        <taxon>Dikarya</taxon>
        <taxon>Basidiomycota</taxon>
        <taxon>Agaricomycotina</taxon>
        <taxon>Agaricomycetes</taxon>
        <taxon>Agaricomycetidae</taxon>
        <taxon>Agaricales</taxon>
        <taxon>Marasmiineae</taxon>
        <taxon>Mycenaceae</taxon>
        <taxon>Mycena</taxon>
    </lineage>
</organism>
<keyword evidence="4" id="KW-1185">Reference proteome</keyword>